<evidence type="ECO:0000259" key="1">
    <source>
        <dbReference type="PROSITE" id="PS50800"/>
    </source>
</evidence>
<accession>A0ABW5WZ45</accession>
<name>A0ABW5WZ45_9STAP</name>
<sequence length="285" mass="33302">MLNAVEVLYLHYINGRTIDDVDQYDFWRKQYGIDGKTLFNQLLNKNVIYEDTTPAVTLSKLTVVKLKDVLRKSGIKISGRKQVLISRIVEHSDIIDFHDLDLKGVYLVTKDFEQHFKNTSFINYFHFNGHITVQEAYQYYVNHQTLHPEAVITAVLNENIRSGMKKSNKYEAVKSHLLLSNFYRDTLKDNAQYVFHLNHFSVLIILESVTRNGHTNTGDPDILDHYTIEKYRHVLEINHWNKTQLYQNILETTRTLPYPAESIKEAASLIIRQLTAFESLYSPSY</sequence>
<dbReference type="Gene3D" id="1.10.720.30">
    <property type="entry name" value="SAP domain"/>
    <property type="match status" value="1"/>
</dbReference>
<reference evidence="3" key="1">
    <citation type="journal article" date="2019" name="Int. J. Syst. Evol. Microbiol.">
        <title>The Global Catalogue of Microorganisms (GCM) 10K type strain sequencing project: providing services to taxonomists for standard genome sequencing and annotation.</title>
        <authorList>
            <consortium name="The Broad Institute Genomics Platform"/>
            <consortium name="The Broad Institute Genome Sequencing Center for Infectious Disease"/>
            <person name="Wu L."/>
            <person name="Ma J."/>
        </authorList>
    </citation>
    <scope>NUCLEOTIDE SEQUENCE [LARGE SCALE GENOMIC DNA]</scope>
    <source>
        <strain evidence="3">KCTC 33575</strain>
    </source>
</reference>
<dbReference type="InterPro" id="IPR003034">
    <property type="entry name" value="SAP_dom"/>
</dbReference>
<dbReference type="Pfam" id="PF02037">
    <property type="entry name" value="SAP"/>
    <property type="match status" value="1"/>
</dbReference>
<evidence type="ECO:0000313" key="2">
    <source>
        <dbReference type="EMBL" id="MFD2831158.1"/>
    </source>
</evidence>
<evidence type="ECO:0000313" key="3">
    <source>
        <dbReference type="Proteomes" id="UP001597519"/>
    </source>
</evidence>
<dbReference type="InterPro" id="IPR036361">
    <property type="entry name" value="SAP_dom_sf"/>
</dbReference>
<gene>
    <name evidence="2" type="ORF">ACFSX4_11850</name>
</gene>
<dbReference type="SMART" id="SM00513">
    <property type="entry name" value="SAP"/>
    <property type="match status" value="1"/>
</dbReference>
<protein>
    <submittedName>
        <fullName evidence="2">SAP domain-containing protein</fullName>
    </submittedName>
</protein>
<dbReference type="EMBL" id="JBHUOQ010000004">
    <property type="protein sequence ID" value="MFD2831158.1"/>
    <property type="molecule type" value="Genomic_DNA"/>
</dbReference>
<feature type="domain" description="SAP" evidence="1">
    <location>
        <begin position="58"/>
        <end position="92"/>
    </location>
</feature>
<dbReference type="PROSITE" id="PS50800">
    <property type="entry name" value="SAP"/>
    <property type="match status" value="1"/>
</dbReference>
<comment type="caution">
    <text evidence="2">The sequence shown here is derived from an EMBL/GenBank/DDBJ whole genome shotgun (WGS) entry which is preliminary data.</text>
</comment>
<dbReference type="SUPFAM" id="SSF68906">
    <property type="entry name" value="SAP domain"/>
    <property type="match status" value="1"/>
</dbReference>
<keyword evidence="3" id="KW-1185">Reference proteome</keyword>
<proteinExistence type="predicted"/>
<dbReference type="RefSeq" id="WP_377775116.1">
    <property type="nucleotide sequence ID" value="NZ_JBHUOQ010000004.1"/>
</dbReference>
<dbReference type="Proteomes" id="UP001597519">
    <property type="component" value="Unassembled WGS sequence"/>
</dbReference>
<organism evidence="2 3">
    <name type="scientific">Corticicoccus populi</name>
    <dbReference type="NCBI Taxonomy" id="1812821"/>
    <lineage>
        <taxon>Bacteria</taxon>
        <taxon>Bacillati</taxon>
        <taxon>Bacillota</taxon>
        <taxon>Bacilli</taxon>
        <taxon>Bacillales</taxon>
        <taxon>Staphylococcaceae</taxon>
        <taxon>Corticicoccus</taxon>
    </lineage>
</organism>